<name>A0A5P1F3E6_ASPOF</name>
<proteinExistence type="inferred from homology"/>
<evidence type="ECO:0000313" key="7">
    <source>
        <dbReference type="Proteomes" id="UP000243459"/>
    </source>
</evidence>
<sequence>MKFLKFLPPLVILLSLLLLVSSSSCCNIPALFNFGDSNSDTGGFSAAFGPLPPPYGETYFGMPAGRGSDGRLIIDFIAESLGLPYLSSYLDSLSANFSHGANFAAVGSTIIDQNVTLSQGGYSPFFLDAQLKQFLQFKSRSQLVYNQGGVFKGLMPKEAYFPQALYTVDIGQNDLTAAILGNKSADKFIRNAMAEFSRVIKNIYEIGGRNFWIHNTGPLGCLPFFLVRVNLTPTNLDSAGCWIPYNKLAQQFNAKLYNTVIELRREFPLAAFTYVDVYSVKYLLISQAQKYGFEEPLTACCGYGGGKLNVDTRVRCGATGKNVDGTKYLLSNLCKNPLKRVSWDGVHYTEAAAKWVFDRISTGEYSDPPNSLNTVCHINYQD</sequence>
<accession>A0A5P1F3E6</accession>
<dbReference type="CDD" id="cd01837">
    <property type="entry name" value="SGNH_plant_lipase_like"/>
    <property type="match status" value="1"/>
</dbReference>
<dbReference type="InterPro" id="IPR001087">
    <property type="entry name" value="GDSL"/>
</dbReference>
<dbReference type="Gramene" id="ONK71937">
    <property type="protein sequence ID" value="ONK71937"/>
    <property type="gene ID" value="A4U43_C04F13940"/>
</dbReference>
<comment type="similarity">
    <text evidence="1">Belongs to the 'GDSL' lipolytic enzyme family.</text>
</comment>
<evidence type="ECO:0000313" key="6">
    <source>
        <dbReference type="EMBL" id="ONK71937.1"/>
    </source>
</evidence>
<dbReference type="PANTHER" id="PTHR22835">
    <property type="entry name" value="ZINC FINGER FYVE DOMAIN CONTAINING PROTEIN"/>
    <property type="match status" value="1"/>
</dbReference>
<dbReference type="AlphaFoldDB" id="A0A5P1F3E6"/>
<keyword evidence="2 5" id="KW-0732">Signal</keyword>
<gene>
    <name evidence="6" type="ORF">A4U43_C04F13940</name>
</gene>
<protein>
    <submittedName>
        <fullName evidence="6">Uncharacterized protein</fullName>
    </submittedName>
</protein>
<organism evidence="6 7">
    <name type="scientific">Asparagus officinalis</name>
    <name type="common">Garden asparagus</name>
    <dbReference type="NCBI Taxonomy" id="4686"/>
    <lineage>
        <taxon>Eukaryota</taxon>
        <taxon>Viridiplantae</taxon>
        <taxon>Streptophyta</taxon>
        <taxon>Embryophyta</taxon>
        <taxon>Tracheophyta</taxon>
        <taxon>Spermatophyta</taxon>
        <taxon>Magnoliopsida</taxon>
        <taxon>Liliopsida</taxon>
        <taxon>Asparagales</taxon>
        <taxon>Asparagaceae</taxon>
        <taxon>Asparagoideae</taxon>
        <taxon>Asparagus</taxon>
    </lineage>
</organism>
<dbReference type="InterPro" id="IPR036514">
    <property type="entry name" value="SGNH_hydro_sf"/>
</dbReference>
<dbReference type="PROSITE" id="PS51257">
    <property type="entry name" value="PROKAR_LIPOPROTEIN"/>
    <property type="match status" value="1"/>
</dbReference>
<dbReference type="Gene3D" id="3.40.50.1110">
    <property type="entry name" value="SGNH hydrolase"/>
    <property type="match status" value="1"/>
</dbReference>
<dbReference type="OrthoDB" id="652939at2759"/>
<reference evidence="7" key="1">
    <citation type="journal article" date="2017" name="Nat. Commun.">
        <title>The asparagus genome sheds light on the origin and evolution of a young Y chromosome.</title>
        <authorList>
            <person name="Harkess A."/>
            <person name="Zhou J."/>
            <person name="Xu C."/>
            <person name="Bowers J.E."/>
            <person name="Van der Hulst R."/>
            <person name="Ayyampalayam S."/>
            <person name="Mercati F."/>
            <person name="Riccardi P."/>
            <person name="McKain M.R."/>
            <person name="Kakrana A."/>
            <person name="Tang H."/>
            <person name="Ray J."/>
            <person name="Groenendijk J."/>
            <person name="Arikit S."/>
            <person name="Mathioni S.M."/>
            <person name="Nakano M."/>
            <person name="Shan H."/>
            <person name="Telgmann-Rauber A."/>
            <person name="Kanno A."/>
            <person name="Yue Z."/>
            <person name="Chen H."/>
            <person name="Li W."/>
            <person name="Chen Y."/>
            <person name="Xu X."/>
            <person name="Zhang Y."/>
            <person name="Luo S."/>
            <person name="Chen H."/>
            <person name="Gao J."/>
            <person name="Mao Z."/>
            <person name="Pires J.C."/>
            <person name="Luo M."/>
            <person name="Kudrna D."/>
            <person name="Wing R.A."/>
            <person name="Meyers B.C."/>
            <person name="Yi K."/>
            <person name="Kong H."/>
            <person name="Lavrijsen P."/>
            <person name="Sunseri F."/>
            <person name="Falavigna A."/>
            <person name="Ye Y."/>
            <person name="Leebens-Mack J.H."/>
            <person name="Chen G."/>
        </authorList>
    </citation>
    <scope>NUCLEOTIDE SEQUENCE [LARGE SCALE GENOMIC DNA]</scope>
    <source>
        <strain evidence="7">cv. DH0086</strain>
    </source>
</reference>
<dbReference type="Proteomes" id="UP000243459">
    <property type="component" value="Chromosome 4"/>
</dbReference>
<dbReference type="EMBL" id="CM007384">
    <property type="protein sequence ID" value="ONK71937.1"/>
    <property type="molecule type" value="Genomic_DNA"/>
</dbReference>
<dbReference type="PANTHER" id="PTHR22835:SF117">
    <property type="entry name" value="GDSL-LIKE LIPASE_ACYLHYDROLASE"/>
    <property type="match status" value="1"/>
</dbReference>
<dbReference type="OMA" id="CGETINV"/>
<evidence type="ECO:0000256" key="5">
    <source>
        <dbReference type="SAM" id="SignalP"/>
    </source>
</evidence>
<dbReference type="InterPro" id="IPR035669">
    <property type="entry name" value="SGNH_plant_lipase-like"/>
</dbReference>
<evidence type="ECO:0000256" key="3">
    <source>
        <dbReference type="ARBA" id="ARBA00022801"/>
    </source>
</evidence>
<dbReference type="Pfam" id="PF00657">
    <property type="entry name" value="Lipase_GDSL"/>
    <property type="match status" value="1"/>
</dbReference>
<feature type="signal peptide" evidence="5">
    <location>
        <begin position="1"/>
        <end position="25"/>
    </location>
</feature>
<feature type="chain" id="PRO_5024297249" evidence="5">
    <location>
        <begin position="26"/>
        <end position="382"/>
    </location>
</feature>
<evidence type="ECO:0000256" key="2">
    <source>
        <dbReference type="ARBA" id="ARBA00022729"/>
    </source>
</evidence>
<keyword evidence="4" id="KW-0325">Glycoprotein</keyword>
<evidence type="ECO:0000256" key="4">
    <source>
        <dbReference type="ARBA" id="ARBA00023180"/>
    </source>
</evidence>
<evidence type="ECO:0000256" key="1">
    <source>
        <dbReference type="ARBA" id="ARBA00008668"/>
    </source>
</evidence>
<keyword evidence="3" id="KW-0378">Hydrolase</keyword>
<keyword evidence="7" id="KW-1185">Reference proteome</keyword>
<dbReference type="GO" id="GO:0016788">
    <property type="term" value="F:hydrolase activity, acting on ester bonds"/>
    <property type="evidence" value="ECO:0007669"/>
    <property type="project" value="InterPro"/>
</dbReference>